<evidence type="ECO:0000256" key="1">
    <source>
        <dbReference type="ARBA" id="ARBA00022630"/>
    </source>
</evidence>
<evidence type="ECO:0000313" key="5">
    <source>
        <dbReference type="EMBL" id="GAP62648.1"/>
    </source>
</evidence>
<keyword evidence="1" id="KW-0285">Flavoprotein</keyword>
<reference evidence="5 7" key="1">
    <citation type="journal article" date="2015" name="Genome Announc.">
        <title>Draft Genome Sequence of a Heterotrophic Facultative Anaerobic Thermophilic Bacterium, Ardenticatena maritima Strain 110ST.</title>
        <authorList>
            <person name="Kawaichi S."/>
            <person name="Yoshida T."/>
            <person name="Sako Y."/>
            <person name="Nakamura R."/>
        </authorList>
    </citation>
    <scope>NUCLEOTIDE SEQUENCE [LARGE SCALE GENOMIC DNA]</scope>
    <source>
        <strain evidence="5 7">110S</strain>
    </source>
</reference>
<proteinExistence type="predicted"/>
<dbReference type="GO" id="GO:0016491">
    <property type="term" value="F:oxidoreductase activity"/>
    <property type="evidence" value="ECO:0007669"/>
    <property type="project" value="UniProtKB-KW"/>
</dbReference>
<dbReference type="STRING" id="872965.SE16_03260"/>
<dbReference type="Pfam" id="PF03450">
    <property type="entry name" value="CO_deh_flav_C"/>
    <property type="match status" value="1"/>
</dbReference>
<dbReference type="InterPro" id="IPR016167">
    <property type="entry name" value="FAD-bd_PCMH_sub1"/>
</dbReference>
<dbReference type="RefSeq" id="WP_054492553.1">
    <property type="nucleotide sequence ID" value="NZ_BBZA01000072.1"/>
</dbReference>
<accession>A0A0M9UC78</accession>
<dbReference type="EMBL" id="BBZA01000072">
    <property type="protein sequence ID" value="GAP62648.1"/>
    <property type="molecule type" value="Genomic_DNA"/>
</dbReference>
<dbReference type="InterPro" id="IPR005107">
    <property type="entry name" value="CO_DH_flav_C"/>
</dbReference>
<dbReference type="OrthoDB" id="9774454at2"/>
<dbReference type="SUPFAM" id="SSF55447">
    <property type="entry name" value="CO dehydrogenase flavoprotein C-terminal domain-like"/>
    <property type="match status" value="1"/>
</dbReference>
<dbReference type="InterPro" id="IPR036318">
    <property type="entry name" value="FAD-bd_PCMH-like_sf"/>
</dbReference>
<name>A0A0M9UC78_9CHLR</name>
<dbReference type="PANTHER" id="PTHR42659:SF2">
    <property type="entry name" value="XANTHINE DEHYDROGENASE SUBUNIT C-RELATED"/>
    <property type="match status" value="1"/>
</dbReference>
<keyword evidence="2" id="KW-0274">FAD</keyword>
<dbReference type="InterPro" id="IPR016169">
    <property type="entry name" value="FAD-bd_PCMH_sub2"/>
</dbReference>
<dbReference type="PATRIC" id="fig|872965.6.peg.611"/>
<feature type="domain" description="FAD-binding PCMH-type" evidence="4">
    <location>
        <begin position="1"/>
        <end position="177"/>
    </location>
</feature>
<dbReference type="PANTHER" id="PTHR42659">
    <property type="entry name" value="XANTHINE DEHYDROGENASE SUBUNIT C-RELATED"/>
    <property type="match status" value="1"/>
</dbReference>
<reference evidence="6 8" key="2">
    <citation type="submission" date="2015-07" db="EMBL/GenBank/DDBJ databases">
        <title>Whole genome sequence of Ardenticatena maritima DSM 23922.</title>
        <authorList>
            <person name="Hemp J."/>
            <person name="Ward L.M."/>
            <person name="Pace L.A."/>
            <person name="Fischer W.W."/>
        </authorList>
    </citation>
    <scope>NUCLEOTIDE SEQUENCE [LARGE SCALE GENOMIC DNA]</scope>
    <source>
        <strain evidence="6 8">110S</strain>
    </source>
</reference>
<dbReference type="InterPro" id="IPR016166">
    <property type="entry name" value="FAD-bd_PCMH"/>
</dbReference>
<dbReference type="Gene3D" id="3.30.390.50">
    <property type="entry name" value="CO dehydrogenase flavoprotein, C-terminal domain"/>
    <property type="match status" value="1"/>
</dbReference>
<dbReference type="Gene3D" id="3.30.465.10">
    <property type="match status" value="1"/>
</dbReference>
<dbReference type="SUPFAM" id="SSF56176">
    <property type="entry name" value="FAD-binding/transporter-associated domain-like"/>
    <property type="match status" value="1"/>
</dbReference>
<dbReference type="FunFam" id="3.30.465.10:FF:000017">
    <property type="entry name" value="Xanthine dehydrogenase, FAD binding subunit"/>
    <property type="match status" value="1"/>
</dbReference>
<evidence type="ECO:0000256" key="3">
    <source>
        <dbReference type="ARBA" id="ARBA00023002"/>
    </source>
</evidence>
<evidence type="ECO:0000313" key="7">
    <source>
        <dbReference type="Proteomes" id="UP000037784"/>
    </source>
</evidence>
<organism evidence="5 7">
    <name type="scientific">Ardenticatena maritima</name>
    <dbReference type="NCBI Taxonomy" id="872965"/>
    <lineage>
        <taxon>Bacteria</taxon>
        <taxon>Bacillati</taxon>
        <taxon>Chloroflexota</taxon>
        <taxon>Ardenticatenia</taxon>
        <taxon>Ardenticatenales</taxon>
        <taxon>Ardenticatenaceae</taxon>
        <taxon>Ardenticatena</taxon>
    </lineage>
</organism>
<dbReference type="EC" id="1.2.99.2" evidence="5"/>
<dbReference type="Gene3D" id="3.30.43.10">
    <property type="entry name" value="Uridine Diphospho-n-acetylenolpyruvylglucosamine Reductase, domain 2"/>
    <property type="match status" value="1"/>
</dbReference>
<evidence type="ECO:0000256" key="2">
    <source>
        <dbReference type="ARBA" id="ARBA00022827"/>
    </source>
</evidence>
<dbReference type="InterPro" id="IPR036683">
    <property type="entry name" value="CO_DH_flav_C_dom_sf"/>
</dbReference>
<dbReference type="EMBL" id="LGKN01000003">
    <property type="protein sequence ID" value="KPL89470.1"/>
    <property type="molecule type" value="Genomic_DNA"/>
</dbReference>
<keyword evidence="7" id="KW-1185">Reference proteome</keyword>
<evidence type="ECO:0000313" key="6">
    <source>
        <dbReference type="EMBL" id="KPL89470.1"/>
    </source>
</evidence>
<dbReference type="InterPro" id="IPR051312">
    <property type="entry name" value="Diverse_Substr_Oxidored"/>
</dbReference>
<dbReference type="PROSITE" id="PS51387">
    <property type="entry name" value="FAD_PCMH"/>
    <property type="match status" value="1"/>
</dbReference>
<evidence type="ECO:0000313" key="8">
    <source>
        <dbReference type="Proteomes" id="UP000050502"/>
    </source>
</evidence>
<reference evidence="7" key="3">
    <citation type="submission" date="2015-08" db="EMBL/GenBank/DDBJ databases">
        <title>Draft Genome Sequence of a Heterotrophic Facultative Anaerobic Bacterium Ardenticatena maritima Strain 110S.</title>
        <authorList>
            <person name="Kawaichi S."/>
            <person name="Yoshida T."/>
            <person name="Sako Y."/>
            <person name="Nakamura R."/>
        </authorList>
    </citation>
    <scope>NUCLEOTIDE SEQUENCE [LARGE SCALE GENOMIC DNA]</scope>
    <source>
        <strain evidence="7">110S</strain>
    </source>
</reference>
<dbReference type="GO" id="GO:0071949">
    <property type="term" value="F:FAD binding"/>
    <property type="evidence" value="ECO:0007669"/>
    <property type="project" value="InterPro"/>
</dbReference>
<evidence type="ECO:0000259" key="4">
    <source>
        <dbReference type="PROSITE" id="PS51387"/>
    </source>
</evidence>
<comment type="caution">
    <text evidence="5">The sequence shown here is derived from an EMBL/GenBank/DDBJ whole genome shotgun (WGS) entry which is preliminary data.</text>
</comment>
<dbReference type="Proteomes" id="UP000037784">
    <property type="component" value="Unassembled WGS sequence"/>
</dbReference>
<dbReference type="AlphaFoldDB" id="A0A0M9UC78"/>
<dbReference type="InterPro" id="IPR002346">
    <property type="entry name" value="Mopterin_DH_FAD-bd"/>
</dbReference>
<sequence length="290" mass="30322">MYPPTFDYVRANSVEEAVQLLQEHGDNAKLIAGGHSLIPAMKLRLMAPAVLIDISRLGLDTIMVDRGYGLRVGALATHHAIASSDEVRQLAAALAEAASVVGDVQVRNRGTIGGNLAHADPASDLPAAVLALGGEIHVTGPNGSRTIPADEFFLGLFTTALEPNEIITNIGFPNIGFKQVRSAYVKFPHPASGYAVVGVAACLEMDGETITTARVAANGAFDHATRLTAVEDALTGATLSAETLSAAAEKAADGFSTDDFMADLFASSEYRAHLLKVYTKRALLRAAGLA</sequence>
<protein>
    <submittedName>
        <fullName evidence="5">Carbon-monoxide dehydrogenase medium subunit</fullName>
        <ecNumber evidence="5">1.2.99.2</ecNumber>
    </submittedName>
</protein>
<dbReference type="InParanoid" id="A0A0M9UC78"/>
<dbReference type="Proteomes" id="UP000050502">
    <property type="component" value="Unassembled WGS sequence"/>
</dbReference>
<dbReference type="SMART" id="SM01092">
    <property type="entry name" value="CO_deh_flav_C"/>
    <property type="match status" value="1"/>
</dbReference>
<keyword evidence="3 5" id="KW-0560">Oxidoreductase</keyword>
<dbReference type="Pfam" id="PF00941">
    <property type="entry name" value="FAD_binding_5"/>
    <property type="match status" value="1"/>
</dbReference>
<gene>
    <name evidence="5" type="primary">coxM</name>
    <name evidence="5" type="ORF">ARMA_1071</name>
    <name evidence="6" type="ORF">SE16_03260</name>
</gene>